<feature type="domain" description="CMP/dCMP-type deaminase" evidence="9">
    <location>
        <begin position="10"/>
        <end position="119"/>
    </location>
</feature>
<dbReference type="InterPro" id="IPR058535">
    <property type="entry name" value="MafB19-deam"/>
</dbReference>
<feature type="active site" description="Proton donor" evidence="8">
    <location>
        <position position="63"/>
    </location>
</feature>
<keyword evidence="11" id="KW-1185">Reference proteome</keyword>
<dbReference type="InterPro" id="IPR016192">
    <property type="entry name" value="APOBEC/CMP_deaminase_Zn-bd"/>
</dbReference>
<organism evidence="10 11">
    <name type="scientific">Fructobacillus papyriferae</name>
    <dbReference type="NCBI Taxonomy" id="2713171"/>
    <lineage>
        <taxon>Bacteria</taxon>
        <taxon>Bacillati</taxon>
        <taxon>Bacillota</taxon>
        <taxon>Bacilli</taxon>
        <taxon>Lactobacillales</taxon>
        <taxon>Lactobacillaceae</taxon>
        <taxon>Fructobacillus</taxon>
    </lineage>
</organism>
<evidence type="ECO:0000256" key="3">
    <source>
        <dbReference type="ARBA" id="ARBA00022694"/>
    </source>
</evidence>
<dbReference type="Gene3D" id="3.40.140.10">
    <property type="entry name" value="Cytidine Deaminase, domain 2"/>
    <property type="match status" value="1"/>
</dbReference>
<keyword evidence="3 8" id="KW-0819">tRNA processing</keyword>
<dbReference type="EMBL" id="JAAMFI010000002">
    <property type="protein sequence ID" value="MBS9335199.1"/>
    <property type="molecule type" value="Genomic_DNA"/>
</dbReference>
<dbReference type="InterPro" id="IPR002125">
    <property type="entry name" value="CMP_dCMP_dom"/>
</dbReference>
<accession>A0ABS5QPT5</accession>
<evidence type="ECO:0000256" key="6">
    <source>
        <dbReference type="ARBA" id="ARBA00022833"/>
    </source>
</evidence>
<dbReference type="PANTHER" id="PTHR11079:SF202">
    <property type="entry name" value="TRNA-SPECIFIC ADENOSINE DEAMINASE"/>
    <property type="match status" value="1"/>
</dbReference>
<dbReference type="EC" id="3.5.4.33" evidence="8"/>
<dbReference type="PANTHER" id="PTHR11079">
    <property type="entry name" value="CYTOSINE DEAMINASE FAMILY MEMBER"/>
    <property type="match status" value="1"/>
</dbReference>
<dbReference type="RefSeq" id="WP_213819795.1">
    <property type="nucleotide sequence ID" value="NZ_JAAMFI010000002.1"/>
</dbReference>
<name>A0ABS5QPT5_9LACO</name>
<evidence type="ECO:0000256" key="7">
    <source>
        <dbReference type="ARBA" id="ARBA00048045"/>
    </source>
</evidence>
<dbReference type="HAMAP" id="MF_00972">
    <property type="entry name" value="tRNA_aden_deaminase"/>
    <property type="match status" value="1"/>
</dbReference>
<keyword evidence="5 8" id="KW-0378">Hydrolase</keyword>
<evidence type="ECO:0000313" key="10">
    <source>
        <dbReference type="EMBL" id="MBS9335199.1"/>
    </source>
</evidence>
<dbReference type="Pfam" id="PF14437">
    <property type="entry name" value="MafB19-deam"/>
    <property type="match status" value="1"/>
</dbReference>
<dbReference type="PROSITE" id="PS00903">
    <property type="entry name" value="CYT_DCMP_DEAMINASES_1"/>
    <property type="match status" value="1"/>
</dbReference>
<feature type="binding site" evidence="8">
    <location>
        <position position="61"/>
    </location>
    <ligand>
        <name>Zn(2+)</name>
        <dbReference type="ChEBI" id="CHEBI:29105"/>
        <note>catalytic</note>
    </ligand>
</feature>
<keyword evidence="6 8" id="KW-0862">Zinc</keyword>
<evidence type="ECO:0000313" key="11">
    <source>
        <dbReference type="Proteomes" id="UP001519418"/>
    </source>
</evidence>
<dbReference type="SUPFAM" id="SSF53927">
    <property type="entry name" value="Cytidine deaminase-like"/>
    <property type="match status" value="1"/>
</dbReference>
<feature type="binding site" evidence="8">
    <location>
        <position position="91"/>
    </location>
    <ligand>
        <name>Zn(2+)</name>
        <dbReference type="ChEBI" id="CHEBI:29105"/>
        <note>catalytic</note>
    </ligand>
</feature>
<evidence type="ECO:0000256" key="5">
    <source>
        <dbReference type="ARBA" id="ARBA00022801"/>
    </source>
</evidence>
<proteinExistence type="inferred from homology"/>
<comment type="similarity">
    <text evidence="1">Belongs to the cytidine and deoxycytidylate deaminase family. ADAT2 subfamily.</text>
</comment>
<evidence type="ECO:0000256" key="1">
    <source>
        <dbReference type="ARBA" id="ARBA00010669"/>
    </source>
</evidence>
<evidence type="ECO:0000256" key="4">
    <source>
        <dbReference type="ARBA" id="ARBA00022723"/>
    </source>
</evidence>
<feature type="binding site" evidence="8">
    <location>
        <position position="94"/>
    </location>
    <ligand>
        <name>Zn(2+)</name>
        <dbReference type="ChEBI" id="CHEBI:29105"/>
        <note>catalytic</note>
    </ligand>
</feature>
<dbReference type="InterPro" id="IPR016193">
    <property type="entry name" value="Cytidine_deaminase-like"/>
</dbReference>
<sequence>MAVIPSLSSKQVKTFMEAAVKEAEAAGKRGEVPIGAVIVKDGQIIASAGNRREEDQKTDAHAEMHAILKANEIMGSWRLEETALFVTLEPCLMCAGAILNARIPLVYFGAQDKKAGAVTSLYSVFDDDRLNHQVKVVPGVLKEESAALLKTFFQGLRAKQKAAKKALKESAARGFEKGAQAEK</sequence>
<comment type="caution">
    <text evidence="10">The sequence shown here is derived from an EMBL/GenBank/DDBJ whole genome shotgun (WGS) entry which is preliminary data.</text>
</comment>
<dbReference type="InterPro" id="IPR028883">
    <property type="entry name" value="tRNA_aden_deaminase"/>
</dbReference>
<dbReference type="Proteomes" id="UP001519418">
    <property type="component" value="Unassembled WGS sequence"/>
</dbReference>
<dbReference type="CDD" id="cd01285">
    <property type="entry name" value="nucleoside_deaminase"/>
    <property type="match status" value="1"/>
</dbReference>
<keyword evidence="4 8" id="KW-0479">Metal-binding</keyword>
<dbReference type="PROSITE" id="PS51747">
    <property type="entry name" value="CYT_DCMP_DEAMINASES_2"/>
    <property type="match status" value="1"/>
</dbReference>
<comment type="cofactor">
    <cofactor evidence="8">
        <name>Zn(2+)</name>
        <dbReference type="ChEBI" id="CHEBI:29105"/>
    </cofactor>
    <text evidence="8">Binds 1 zinc ion per subunit.</text>
</comment>
<comment type="catalytic activity">
    <reaction evidence="7 8">
        <text>adenosine(34) in tRNA + H2O + H(+) = inosine(34) in tRNA + NH4(+)</text>
        <dbReference type="Rhea" id="RHEA:43168"/>
        <dbReference type="Rhea" id="RHEA-COMP:10373"/>
        <dbReference type="Rhea" id="RHEA-COMP:10374"/>
        <dbReference type="ChEBI" id="CHEBI:15377"/>
        <dbReference type="ChEBI" id="CHEBI:15378"/>
        <dbReference type="ChEBI" id="CHEBI:28938"/>
        <dbReference type="ChEBI" id="CHEBI:74411"/>
        <dbReference type="ChEBI" id="CHEBI:82852"/>
        <dbReference type="EC" id="3.5.4.33"/>
    </reaction>
</comment>
<gene>
    <name evidence="8" type="primary">tadA</name>
    <name evidence="10" type="ORF">G6R27_04025</name>
</gene>
<reference evidence="10 11" key="1">
    <citation type="submission" date="2020-02" db="EMBL/GenBank/DDBJ databases">
        <title>Fructobacillus sp. isolated from paper mulberry of Taiwan.</title>
        <authorList>
            <person name="Lin S.-T."/>
        </authorList>
    </citation>
    <scope>NUCLEOTIDE SEQUENCE [LARGE SCALE GENOMIC DNA]</scope>
    <source>
        <strain evidence="10 11">M1-10</strain>
    </source>
</reference>
<evidence type="ECO:0000256" key="8">
    <source>
        <dbReference type="HAMAP-Rule" id="MF_00972"/>
    </source>
</evidence>
<comment type="function">
    <text evidence="8">Catalyzes the deamination of adenosine to inosine at the wobble position 34 of tRNA(Arg2).</text>
</comment>
<protein>
    <recommendedName>
        <fullName evidence="8">tRNA-specific adenosine deaminase</fullName>
        <ecNumber evidence="8">3.5.4.33</ecNumber>
    </recommendedName>
</protein>
<comment type="subunit">
    <text evidence="2 8">Homodimer.</text>
</comment>
<evidence type="ECO:0000256" key="2">
    <source>
        <dbReference type="ARBA" id="ARBA00011738"/>
    </source>
</evidence>
<evidence type="ECO:0000259" key="9">
    <source>
        <dbReference type="PROSITE" id="PS51747"/>
    </source>
</evidence>